<evidence type="ECO:0000256" key="1">
    <source>
        <dbReference type="SAM" id="MobiDB-lite"/>
    </source>
</evidence>
<gene>
    <name evidence="2" type="ORF">M422DRAFT_257481</name>
</gene>
<reference evidence="2 3" key="1">
    <citation type="submission" date="2014-06" db="EMBL/GenBank/DDBJ databases">
        <title>Evolutionary Origins and Diversification of the Mycorrhizal Mutualists.</title>
        <authorList>
            <consortium name="DOE Joint Genome Institute"/>
            <consortium name="Mycorrhizal Genomics Consortium"/>
            <person name="Kohler A."/>
            <person name="Kuo A."/>
            <person name="Nagy L.G."/>
            <person name="Floudas D."/>
            <person name="Copeland A."/>
            <person name="Barry K.W."/>
            <person name="Cichocki N."/>
            <person name="Veneault-Fourrey C."/>
            <person name="LaButti K."/>
            <person name="Lindquist E.A."/>
            <person name="Lipzen A."/>
            <person name="Lundell T."/>
            <person name="Morin E."/>
            <person name="Murat C."/>
            <person name="Riley R."/>
            <person name="Ohm R."/>
            <person name="Sun H."/>
            <person name="Tunlid A."/>
            <person name="Henrissat B."/>
            <person name="Grigoriev I.V."/>
            <person name="Hibbett D.S."/>
            <person name="Martin F."/>
        </authorList>
    </citation>
    <scope>NUCLEOTIDE SEQUENCE [LARGE SCALE GENOMIC DNA]</scope>
    <source>
        <strain evidence="2 3">SS14</strain>
    </source>
</reference>
<accession>A0A0C9UXN4</accession>
<dbReference type="HOGENOM" id="CLU_614189_0_0_1"/>
<evidence type="ECO:0000313" key="3">
    <source>
        <dbReference type="Proteomes" id="UP000054279"/>
    </source>
</evidence>
<dbReference type="AlphaFoldDB" id="A0A0C9UXN4"/>
<evidence type="ECO:0000313" key="2">
    <source>
        <dbReference type="EMBL" id="KIJ39654.1"/>
    </source>
</evidence>
<keyword evidence="3" id="KW-1185">Reference proteome</keyword>
<feature type="compositionally biased region" description="Acidic residues" evidence="1">
    <location>
        <begin position="267"/>
        <end position="276"/>
    </location>
</feature>
<feature type="region of interest" description="Disordered" evidence="1">
    <location>
        <begin position="352"/>
        <end position="371"/>
    </location>
</feature>
<proteinExistence type="predicted"/>
<organism evidence="2 3">
    <name type="scientific">Sphaerobolus stellatus (strain SS14)</name>
    <dbReference type="NCBI Taxonomy" id="990650"/>
    <lineage>
        <taxon>Eukaryota</taxon>
        <taxon>Fungi</taxon>
        <taxon>Dikarya</taxon>
        <taxon>Basidiomycota</taxon>
        <taxon>Agaricomycotina</taxon>
        <taxon>Agaricomycetes</taxon>
        <taxon>Phallomycetidae</taxon>
        <taxon>Geastrales</taxon>
        <taxon>Sphaerobolaceae</taxon>
        <taxon>Sphaerobolus</taxon>
    </lineage>
</organism>
<dbReference type="EMBL" id="KN837150">
    <property type="protein sequence ID" value="KIJ39654.1"/>
    <property type="molecule type" value="Genomic_DNA"/>
</dbReference>
<sequence length="446" mass="49785">MAQMSMLNTNDVTVLYSQAFGLSKMELGHALWDADHPAPEIAPEIGSIGFVYRGKWVQIAKLEDPEIHRNILKGSIKADEPLRGSNVQVRKLSVDSSFALGPTIGPADSRDASNVLYFKKLMCQNYRKWYEKARFEDHFDVDLHEIILVAGCHYANNWANAVMKANTREAEVTIAVGGAGFAEGRFSAAITDSGPTSNLFRKNWGPTESALWESRSTDFVRGCKVVTRGWINTLRQKKFKKLLITDAMHLCEPQESKTDMYSSVFASDDESSDDEDADHHRPLSKKSRTSSASSRLFSWFSSSHRSKASTYASCFSEEPKLGMYENVWDELSDPLSVVLLYILQPDHGPHLEHGCRNSDRPPPTSDAQEKSGRFWTAWTCPDFFNRFTDEDLSGLCLPRQLGPIGSENTMNERDATGLSAMSVSWRQSQSLGCHAIAVEGPLDVPK</sequence>
<name>A0A0C9UXN4_SPHS4</name>
<feature type="region of interest" description="Disordered" evidence="1">
    <location>
        <begin position="265"/>
        <end position="287"/>
    </location>
</feature>
<dbReference type="Proteomes" id="UP000054279">
    <property type="component" value="Unassembled WGS sequence"/>
</dbReference>
<protein>
    <submittedName>
        <fullName evidence="2">Unplaced genomic scaffold SPHSTscaffold_75, whole genome shotgun sequence</fullName>
    </submittedName>
</protein>
<dbReference type="OrthoDB" id="3222453at2759"/>